<keyword evidence="3" id="KW-0511">Multifunctional enzyme</keyword>
<feature type="region of interest" description="Phosphopantothenoylcysteine decarboxylase" evidence="3">
    <location>
        <begin position="1"/>
        <end position="203"/>
    </location>
</feature>
<dbReference type="InterPro" id="IPR036551">
    <property type="entry name" value="Flavin_trans-like"/>
</dbReference>
<evidence type="ECO:0000259" key="6">
    <source>
        <dbReference type="Pfam" id="PF04127"/>
    </source>
</evidence>
<proteinExistence type="inferred from homology"/>
<feature type="domain" description="Flavoprotein" evidence="5">
    <location>
        <begin position="14"/>
        <end position="180"/>
    </location>
</feature>
<dbReference type="InterPro" id="IPR003382">
    <property type="entry name" value="Flavoprotein"/>
</dbReference>
<feature type="binding site" evidence="3">
    <location>
        <position position="298"/>
    </location>
    <ligand>
        <name>CTP</name>
        <dbReference type="ChEBI" id="CHEBI:37563"/>
    </ligand>
</feature>
<evidence type="ECO:0000313" key="8">
    <source>
        <dbReference type="Proteomes" id="UP000190827"/>
    </source>
</evidence>
<dbReference type="EC" id="6.3.2.5" evidence="3"/>
<evidence type="ECO:0000256" key="4">
    <source>
        <dbReference type="RuleBase" id="RU364078"/>
    </source>
</evidence>
<dbReference type="GO" id="GO:0016874">
    <property type="term" value="F:ligase activity"/>
    <property type="evidence" value="ECO:0007669"/>
    <property type="project" value="UniProtKB-KW"/>
</dbReference>
<comment type="function">
    <text evidence="3">Catalyzes two sequential steps in the biosynthesis of coenzyme A. In the first step cysteine is conjugated to 4'-phosphopantothenate to form 4-phosphopantothenoylcysteine. In the second step the latter compound is decarboxylated to form 4'-phosphopantotheine.</text>
</comment>
<comment type="pathway">
    <text evidence="3 4">Cofactor biosynthesis; coenzyme A biosynthesis; CoA from (R)-pantothenate: step 2/5.</text>
</comment>
<feature type="binding site" evidence="3">
    <location>
        <position position="363"/>
    </location>
    <ligand>
        <name>CTP</name>
        <dbReference type="ChEBI" id="CHEBI:37563"/>
    </ligand>
</feature>
<comment type="cofactor">
    <cofactor evidence="3">
        <name>FMN</name>
        <dbReference type="ChEBI" id="CHEBI:58210"/>
    </cofactor>
    <text evidence="3">Binds 1 FMN per subunit.</text>
</comment>
<dbReference type="Pfam" id="PF02441">
    <property type="entry name" value="Flavoprotein"/>
    <property type="match status" value="1"/>
</dbReference>
<keyword evidence="3" id="KW-0479">Metal-binding</keyword>
<comment type="caution">
    <text evidence="3">Lacks conserved residue(s) required for the propagation of feature annotation.</text>
</comment>
<keyword evidence="1 3" id="KW-0210">Decarboxylase</keyword>
<dbReference type="NCBIfam" id="TIGR00521">
    <property type="entry name" value="coaBC_dfp"/>
    <property type="match status" value="1"/>
</dbReference>
<comment type="similarity">
    <text evidence="3 4">In the N-terminal section; belongs to the HFCD (homo-oligomeric flavin containing Cys decarboxylase) superfamily.</text>
</comment>
<dbReference type="InterPro" id="IPR007085">
    <property type="entry name" value="DNA/pantothenate-metab_flavo_C"/>
</dbReference>
<keyword evidence="3 4" id="KW-0288">FMN</keyword>
<evidence type="ECO:0000256" key="1">
    <source>
        <dbReference type="ARBA" id="ARBA00022793"/>
    </source>
</evidence>
<keyword evidence="3" id="KW-0460">Magnesium</keyword>
<keyword evidence="2 3" id="KW-0456">Lyase</keyword>
<protein>
    <recommendedName>
        <fullName evidence="3">Coenzyme A biosynthesis bifunctional protein CoaBC</fullName>
    </recommendedName>
    <alternativeName>
        <fullName evidence="3">DNA/pantothenate metabolism flavoprotein</fullName>
    </alternativeName>
    <alternativeName>
        <fullName evidence="3">Phosphopantothenoylcysteine synthetase/decarboxylase</fullName>
        <shortName evidence="3">PPCS-PPCDC</shortName>
    </alternativeName>
    <domain>
        <recommendedName>
            <fullName evidence="3">Phosphopantothenoylcysteine decarboxylase</fullName>
            <shortName evidence="3">PPC decarboxylase</shortName>
            <shortName evidence="3">PPC-DC</shortName>
            <ecNumber evidence="3">4.1.1.36</ecNumber>
        </recommendedName>
        <alternativeName>
            <fullName evidence="3">CoaC</fullName>
        </alternativeName>
    </domain>
    <domain>
        <recommendedName>
            <fullName evidence="3">Phosphopantothenate--cysteine ligase</fullName>
            <ecNumber evidence="3">6.3.2.5</ecNumber>
        </recommendedName>
        <alternativeName>
            <fullName evidence="3">CoaB</fullName>
        </alternativeName>
        <alternativeName>
            <fullName evidence="3">Phosphopantothenoylcysteine synthetase</fullName>
            <shortName evidence="3">PPC synthetase</shortName>
            <shortName evidence="3">PPC-S</shortName>
        </alternativeName>
    </domain>
</protein>
<dbReference type="InterPro" id="IPR035929">
    <property type="entry name" value="CoaB-like_sf"/>
</dbReference>
<feature type="binding site" evidence="3">
    <location>
        <position position="367"/>
    </location>
    <ligand>
        <name>CTP</name>
        <dbReference type="ChEBI" id="CHEBI:37563"/>
    </ligand>
</feature>
<dbReference type="SUPFAM" id="SSF52507">
    <property type="entry name" value="Homo-oligomeric flavin-containing Cys decarboxylases, HFCD"/>
    <property type="match status" value="1"/>
</dbReference>
<evidence type="ECO:0000256" key="3">
    <source>
        <dbReference type="HAMAP-Rule" id="MF_02225"/>
    </source>
</evidence>
<dbReference type="HAMAP" id="MF_02225">
    <property type="entry name" value="CoaBC"/>
    <property type="match status" value="1"/>
</dbReference>
<dbReference type="Proteomes" id="UP000190827">
    <property type="component" value="Unassembled WGS sequence"/>
</dbReference>
<dbReference type="EMBL" id="FUZO01000001">
    <property type="protein sequence ID" value="SKC46816.1"/>
    <property type="molecule type" value="Genomic_DNA"/>
</dbReference>
<evidence type="ECO:0000313" key="7">
    <source>
        <dbReference type="EMBL" id="SKC46816.1"/>
    </source>
</evidence>
<dbReference type="EC" id="4.1.1.36" evidence="3"/>
<comment type="caution">
    <text evidence="7">The sequence shown here is derived from an EMBL/GenBank/DDBJ whole genome shotgun (WGS) entry which is preliminary data.</text>
</comment>
<reference evidence="7 8" key="1">
    <citation type="submission" date="2017-02" db="EMBL/GenBank/DDBJ databases">
        <authorList>
            <person name="Varghese N."/>
            <person name="Submissions S."/>
        </authorList>
    </citation>
    <scope>NUCLEOTIDE SEQUENCE [LARGE SCALE GENOMIC DNA]</scope>
    <source>
        <strain evidence="7 8">VKM Ac-1787</strain>
    </source>
</reference>
<feature type="binding site" evidence="3">
    <location>
        <position position="308"/>
    </location>
    <ligand>
        <name>CTP</name>
        <dbReference type="ChEBI" id="CHEBI:37563"/>
    </ligand>
</feature>
<keyword evidence="8" id="KW-1185">Reference proteome</keyword>
<evidence type="ECO:0000256" key="2">
    <source>
        <dbReference type="ARBA" id="ARBA00023239"/>
    </source>
</evidence>
<accession>A0ABY1LJN0</accession>
<dbReference type="InterPro" id="IPR005252">
    <property type="entry name" value="CoaBC"/>
</dbReference>
<comment type="catalytic activity">
    <reaction evidence="3 4">
        <text>(R)-4'-phosphopantothenate + L-cysteine + CTP = N-[(R)-4-phosphopantothenoyl]-L-cysteine + CMP + diphosphate + H(+)</text>
        <dbReference type="Rhea" id="RHEA:19397"/>
        <dbReference type="ChEBI" id="CHEBI:10986"/>
        <dbReference type="ChEBI" id="CHEBI:15378"/>
        <dbReference type="ChEBI" id="CHEBI:33019"/>
        <dbReference type="ChEBI" id="CHEBI:35235"/>
        <dbReference type="ChEBI" id="CHEBI:37563"/>
        <dbReference type="ChEBI" id="CHEBI:59458"/>
        <dbReference type="ChEBI" id="CHEBI:60377"/>
        <dbReference type="EC" id="6.3.2.5"/>
    </reaction>
</comment>
<dbReference type="Pfam" id="PF04127">
    <property type="entry name" value="DFP"/>
    <property type="match status" value="1"/>
</dbReference>
<feature type="binding site" evidence="3">
    <location>
        <begin position="326"/>
        <end position="329"/>
    </location>
    <ligand>
        <name>CTP</name>
        <dbReference type="ChEBI" id="CHEBI:37563"/>
    </ligand>
</feature>
<gene>
    <name evidence="3" type="primary">coaBC</name>
    <name evidence="7" type="ORF">SAMN06295973_1205</name>
</gene>
<dbReference type="PANTHER" id="PTHR14359:SF6">
    <property type="entry name" value="PHOSPHOPANTOTHENOYLCYSTEINE DECARBOXYLASE"/>
    <property type="match status" value="1"/>
</dbReference>
<sequence length="438" mass="44899">MGVQDASREAAGRTVVVGITGGIAAYKAVGVVRGFVLAGFDVHVVPTESALRFVGLPTLEAISRNPVTTSLYDGVAEVRHVALGQRAELIVVAPTTANTLAKLAAGLSDDLLGTTILASRAPVLLAPAMHTEMWQHPATTANVAHLRSRGVAIIGPAHGALTGGDTGPGRMSEPDDIVAAGLALLAGRTGGTDAHPDDLRAERVVVSAGGTREPLDPVRFLGNRSSGRQGLAIAQAAAERGAEVVLVAAHLDADVAAEAAAVDGLWVVPVGTAAELAVAMEDVAADATLVVMAAAVADYRAAEIAERKIKKDDTGDELTLRLVRNPDVLAGLAASRVPGRLVVGFAAETATDREELLALGRAKAVRKGADLLVLNRVGWTNGFGTPDNEVVVIDGAGEVVGEANGSKRSIADRLLDLVLAHRAEPVRSQAGEPPPERG</sequence>
<dbReference type="RefSeq" id="WP_079705142.1">
    <property type="nucleotide sequence ID" value="NZ_FUZO01000001.1"/>
</dbReference>
<keyword evidence="3 4" id="KW-0436">Ligase</keyword>
<name>A0ABY1LJN0_9MICO</name>
<dbReference type="PANTHER" id="PTHR14359">
    <property type="entry name" value="HOMO-OLIGOMERIC FLAVIN CONTAINING CYS DECARBOXYLASE FAMILY"/>
    <property type="match status" value="1"/>
</dbReference>
<dbReference type="SUPFAM" id="SSF102645">
    <property type="entry name" value="CoaB-like"/>
    <property type="match status" value="1"/>
</dbReference>
<organism evidence="7 8">
    <name type="scientific">Plantibacter cousiniae</name>
    <name type="common">nom. nud.</name>
    <dbReference type="NCBI Taxonomy" id="199709"/>
    <lineage>
        <taxon>Bacteria</taxon>
        <taxon>Bacillati</taxon>
        <taxon>Actinomycetota</taxon>
        <taxon>Actinomycetes</taxon>
        <taxon>Micrococcales</taxon>
        <taxon>Microbacteriaceae</taxon>
        <taxon>Plantibacter</taxon>
    </lineage>
</organism>
<keyword evidence="3 4" id="KW-0285">Flavoprotein</keyword>
<comment type="catalytic activity">
    <reaction evidence="3 4">
        <text>N-[(R)-4-phosphopantothenoyl]-L-cysteine + H(+) = (R)-4'-phosphopantetheine + CO2</text>
        <dbReference type="Rhea" id="RHEA:16793"/>
        <dbReference type="ChEBI" id="CHEBI:15378"/>
        <dbReference type="ChEBI" id="CHEBI:16526"/>
        <dbReference type="ChEBI" id="CHEBI:59458"/>
        <dbReference type="ChEBI" id="CHEBI:61723"/>
        <dbReference type="EC" id="4.1.1.36"/>
    </reaction>
</comment>
<feature type="domain" description="DNA/pantothenate metabolism flavoprotein C-terminal" evidence="6">
    <location>
        <begin position="200"/>
        <end position="419"/>
    </location>
</feature>
<comment type="cofactor">
    <cofactor evidence="3">
        <name>Mg(2+)</name>
        <dbReference type="ChEBI" id="CHEBI:18420"/>
    </cofactor>
</comment>
<dbReference type="Gene3D" id="3.40.50.1950">
    <property type="entry name" value="Flavin prenyltransferase-like"/>
    <property type="match status" value="1"/>
</dbReference>
<feature type="region of interest" description="Phosphopantothenate--cysteine ligase" evidence="3">
    <location>
        <begin position="204"/>
        <end position="438"/>
    </location>
</feature>
<dbReference type="Gene3D" id="3.40.50.10300">
    <property type="entry name" value="CoaB-like"/>
    <property type="match status" value="1"/>
</dbReference>
<comment type="function">
    <text evidence="4">Catalyzes two steps in the biosynthesis of coenzyme A. In the first step cysteine is conjugated to 4'-phosphopantothenate to form 4-phosphopantothenoylcysteine, in the latter compound is decarboxylated to form 4'-phosphopantotheine.</text>
</comment>
<feature type="binding site" evidence="3">
    <location>
        <position position="345"/>
    </location>
    <ligand>
        <name>CTP</name>
        <dbReference type="ChEBI" id="CHEBI:37563"/>
    </ligand>
</feature>
<comment type="pathway">
    <text evidence="3 4">Cofactor biosynthesis; coenzyme A biosynthesis; CoA from (R)-pantothenate: step 3/5.</text>
</comment>
<comment type="similarity">
    <text evidence="3 4">In the C-terminal section; belongs to the PPC synthetase family.</text>
</comment>
<evidence type="ECO:0000259" key="5">
    <source>
        <dbReference type="Pfam" id="PF02441"/>
    </source>
</evidence>